<dbReference type="STRING" id="414004.CENSYa_0659"/>
<protein>
    <submittedName>
        <fullName evidence="2">Uncharacterized protein</fullName>
    </submittedName>
</protein>
<organism evidence="2 3">
    <name type="scientific">Cenarchaeum symbiosum (strain A)</name>
    <dbReference type="NCBI Taxonomy" id="414004"/>
    <lineage>
        <taxon>Archaea</taxon>
        <taxon>Nitrososphaerota</taxon>
        <taxon>Candidatus Cenarchaeales</taxon>
        <taxon>Candidatus Cenarchaeaceae</taxon>
        <taxon>Candidatus Cenarchaeum</taxon>
    </lineage>
</organism>
<accession>A0RVC5</accession>
<name>A0RVC5_CENSY</name>
<feature type="region of interest" description="Disordered" evidence="1">
    <location>
        <begin position="24"/>
        <end position="45"/>
    </location>
</feature>
<dbReference type="KEGG" id="csy:CENSYa_0659"/>
<evidence type="ECO:0000313" key="3">
    <source>
        <dbReference type="Proteomes" id="UP000000758"/>
    </source>
</evidence>
<dbReference type="EnsemblBacteria" id="ABK77292">
    <property type="protein sequence ID" value="ABK77292"/>
    <property type="gene ID" value="CENSYa_0659"/>
</dbReference>
<keyword evidence="3" id="KW-1185">Reference proteome</keyword>
<reference evidence="2 3" key="1">
    <citation type="journal article" date="2006" name="Proc. Natl. Acad. Sci. U.S.A.">
        <title>Genomic analysis of the uncultivated marine crenarchaeote Cenarchaeum symbiosum.</title>
        <authorList>
            <person name="Hallam S.J."/>
            <person name="Konstantinidis K.T."/>
            <person name="Putnam N."/>
            <person name="Schleper C."/>
            <person name="Watanabe Y."/>
            <person name="Sugahara J."/>
            <person name="Preston C."/>
            <person name="de la Torre J."/>
            <person name="Richardson P.M."/>
            <person name="DeLong E.F."/>
        </authorList>
    </citation>
    <scope>NUCLEOTIDE SEQUENCE [LARGE SCALE GENOMIC DNA]</scope>
    <source>
        <strain evidence="3">A</strain>
    </source>
</reference>
<evidence type="ECO:0000256" key="1">
    <source>
        <dbReference type="SAM" id="MobiDB-lite"/>
    </source>
</evidence>
<dbReference type="HOGENOM" id="CLU_2802025_0_0_2"/>
<evidence type="ECO:0000313" key="2">
    <source>
        <dbReference type="EMBL" id="ABK77292.1"/>
    </source>
</evidence>
<dbReference type="EMBL" id="DP000238">
    <property type="protein sequence ID" value="ABK77292.1"/>
    <property type="molecule type" value="Genomic_DNA"/>
</dbReference>
<dbReference type="AlphaFoldDB" id="A0RVC5"/>
<gene>
    <name evidence="2" type="ordered locus">CENSYa_0659</name>
</gene>
<sequence length="67" mass="7364">MDHFNQRLKSKRYFGRVLQPGDLQGFGPRDVNAKTSGRQPIPKVRHGHGAACIGINCPPAGNRSCHI</sequence>
<proteinExistence type="predicted"/>
<dbReference type="Proteomes" id="UP000000758">
    <property type="component" value="Chromosome"/>
</dbReference>